<feature type="compositionally biased region" description="Polar residues" evidence="4">
    <location>
        <begin position="291"/>
        <end position="314"/>
    </location>
</feature>
<dbReference type="InterPro" id="IPR007461">
    <property type="entry name" value="Ysc84_actin-binding"/>
</dbReference>
<keyword evidence="2 3" id="KW-0728">SH3 domain</keyword>
<dbReference type="InterPro" id="IPR051702">
    <property type="entry name" value="SH3_domain_YSC84-like"/>
</dbReference>
<feature type="compositionally biased region" description="Polar residues" evidence="4">
    <location>
        <begin position="476"/>
        <end position="493"/>
    </location>
</feature>
<dbReference type="GO" id="GO:0030479">
    <property type="term" value="C:actin cortical patch"/>
    <property type="evidence" value="ECO:0007669"/>
    <property type="project" value="TreeGrafter"/>
</dbReference>
<dbReference type="KEGG" id="kne:92184054"/>
<comment type="similarity">
    <text evidence="1">Belongs to the SH3YL1 family.</text>
</comment>
<name>A0AAW0YE14_9TREE</name>
<evidence type="ECO:0000313" key="6">
    <source>
        <dbReference type="EMBL" id="KAK8844003.1"/>
    </source>
</evidence>
<dbReference type="SUPFAM" id="SSF50044">
    <property type="entry name" value="SH3-domain"/>
    <property type="match status" value="1"/>
</dbReference>
<dbReference type="PRINTS" id="PR00452">
    <property type="entry name" value="SH3DOMAIN"/>
</dbReference>
<dbReference type="CDD" id="cd11525">
    <property type="entry name" value="SYLF_SH3YL1_like"/>
    <property type="match status" value="1"/>
</dbReference>
<feature type="region of interest" description="Disordered" evidence="4">
    <location>
        <begin position="214"/>
        <end position="329"/>
    </location>
</feature>
<dbReference type="PROSITE" id="PS50002">
    <property type="entry name" value="SH3"/>
    <property type="match status" value="1"/>
</dbReference>
<feature type="compositionally biased region" description="Gly residues" evidence="4">
    <location>
        <begin position="249"/>
        <end position="267"/>
    </location>
</feature>
<dbReference type="InterPro" id="IPR033643">
    <property type="entry name" value="SYLF_SH3YL1-like"/>
</dbReference>
<dbReference type="InterPro" id="IPR036028">
    <property type="entry name" value="SH3-like_dom_sf"/>
</dbReference>
<reference evidence="6 7" key="1">
    <citation type="journal article" date="2024" name="bioRxiv">
        <title>Comparative genomics of Cryptococcus and Kwoniella reveals pathogenesis evolution and contrasting karyotype dynamics via intercentromeric recombination or chromosome fusion.</title>
        <authorList>
            <person name="Coelho M.A."/>
            <person name="David-Palma M."/>
            <person name="Shea T."/>
            <person name="Bowers K."/>
            <person name="McGinley-Smith S."/>
            <person name="Mohammad A.W."/>
            <person name="Gnirke A."/>
            <person name="Yurkov A.M."/>
            <person name="Nowrousian M."/>
            <person name="Sun S."/>
            <person name="Cuomo C.A."/>
            <person name="Heitman J."/>
        </authorList>
    </citation>
    <scope>NUCLEOTIDE SEQUENCE [LARGE SCALE GENOMIC DNA]</scope>
    <source>
        <strain evidence="6 7">CBS 13917</strain>
    </source>
</reference>
<evidence type="ECO:0000256" key="2">
    <source>
        <dbReference type="ARBA" id="ARBA00022443"/>
    </source>
</evidence>
<dbReference type="Gene3D" id="2.30.30.40">
    <property type="entry name" value="SH3 Domains"/>
    <property type="match status" value="1"/>
</dbReference>
<evidence type="ECO:0000256" key="3">
    <source>
        <dbReference type="PROSITE-ProRule" id="PRU00192"/>
    </source>
</evidence>
<protein>
    <recommendedName>
        <fullName evidence="5">SH3 domain-containing protein</fullName>
    </recommendedName>
</protein>
<feature type="region of interest" description="Disordered" evidence="4">
    <location>
        <begin position="344"/>
        <end position="377"/>
    </location>
</feature>
<accession>A0AAW0YE14</accession>
<dbReference type="AlphaFoldDB" id="A0AAW0YE14"/>
<evidence type="ECO:0000256" key="4">
    <source>
        <dbReference type="SAM" id="MobiDB-lite"/>
    </source>
</evidence>
<proteinExistence type="inferred from homology"/>
<dbReference type="GO" id="GO:0051015">
    <property type="term" value="F:actin filament binding"/>
    <property type="evidence" value="ECO:0007669"/>
    <property type="project" value="TreeGrafter"/>
</dbReference>
<evidence type="ECO:0000313" key="7">
    <source>
        <dbReference type="Proteomes" id="UP001388673"/>
    </source>
</evidence>
<organism evidence="6 7">
    <name type="scientific">Kwoniella newhampshirensis</name>
    <dbReference type="NCBI Taxonomy" id="1651941"/>
    <lineage>
        <taxon>Eukaryota</taxon>
        <taxon>Fungi</taxon>
        <taxon>Dikarya</taxon>
        <taxon>Basidiomycota</taxon>
        <taxon>Agaricomycotina</taxon>
        <taxon>Tremellomycetes</taxon>
        <taxon>Tremellales</taxon>
        <taxon>Cryptococcaceae</taxon>
        <taxon>Kwoniella</taxon>
    </lineage>
</organism>
<dbReference type="Pfam" id="PF00018">
    <property type="entry name" value="SH3_1"/>
    <property type="match status" value="1"/>
</dbReference>
<dbReference type="Proteomes" id="UP001388673">
    <property type="component" value="Unassembled WGS sequence"/>
</dbReference>
<feature type="domain" description="SH3" evidence="5">
    <location>
        <begin position="596"/>
        <end position="662"/>
    </location>
</feature>
<gene>
    <name evidence="6" type="ORF">IAR55_006796</name>
</gene>
<feature type="compositionally biased region" description="Basic and acidic residues" evidence="4">
    <location>
        <begin position="547"/>
        <end position="558"/>
    </location>
</feature>
<dbReference type="GO" id="GO:0035091">
    <property type="term" value="F:phosphatidylinositol binding"/>
    <property type="evidence" value="ECO:0007669"/>
    <property type="project" value="TreeGrafter"/>
</dbReference>
<feature type="region of interest" description="Disordered" evidence="4">
    <location>
        <begin position="396"/>
        <end position="579"/>
    </location>
</feature>
<dbReference type="InterPro" id="IPR001452">
    <property type="entry name" value="SH3_domain"/>
</dbReference>
<comment type="caution">
    <text evidence="6">The sequence shown here is derived from an EMBL/GenBank/DDBJ whole genome shotgun (WGS) entry which is preliminary data.</text>
</comment>
<dbReference type="PANTHER" id="PTHR15629">
    <property type="entry name" value="SH3YL1 PROTEIN"/>
    <property type="match status" value="1"/>
</dbReference>
<dbReference type="PANTHER" id="PTHR15629:SF2">
    <property type="entry name" value="SH3 DOMAIN-CONTAINING YSC84-LIKE PROTEIN 1"/>
    <property type="match status" value="1"/>
</dbReference>
<dbReference type="GeneID" id="92184054"/>
<feature type="compositionally biased region" description="Polar residues" evidence="4">
    <location>
        <begin position="526"/>
        <end position="535"/>
    </location>
</feature>
<feature type="compositionally biased region" description="Basic and acidic residues" evidence="4">
    <location>
        <begin position="396"/>
        <end position="406"/>
    </location>
</feature>
<evidence type="ECO:0000259" key="5">
    <source>
        <dbReference type="PROSITE" id="PS50002"/>
    </source>
</evidence>
<dbReference type="Pfam" id="PF04366">
    <property type="entry name" value="Ysc84"/>
    <property type="match status" value="1"/>
</dbReference>
<dbReference type="GO" id="GO:0051017">
    <property type="term" value="P:actin filament bundle assembly"/>
    <property type="evidence" value="ECO:0007669"/>
    <property type="project" value="TreeGrafter"/>
</dbReference>
<dbReference type="GO" id="GO:0051666">
    <property type="term" value="P:actin cortical patch localization"/>
    <property type="evidence" value="ECO:0007669"/>
    <property type="project" value="TreeGrafter"/>
</dbReference>
<dbReference type="RefSeq" id="XP_066799567.1">
    <property type="nucleotide sequence ID" value="XM_066949875.1"/>
</dbReference>
<feature type="compositionally biased region" description="Low complexity" evidence="4">
    <location>
        <begin position="358"/>
        <end position="368"/>
    </location>
</feature>
<evidence type="ECO:0000256" key="1">
    <source>
        <dbReference type="ARBA" id="ARBA00007761"/>
    </source>
</evidence>
<keyword evidence="7" id="KW-1185">Reference proteome</keyword>
<feature type="compositionally biased region" description="Gly residues" evidence="4">
    <location>
        <begin position="413"/>
        <end position="422"/>
    </location>
</feature>
<sequence length="685" mass="72028">MGVNSPIPVRLQDETRKAAKILRSFVDVNNNGLDKVVPRTVLERAAGFAIFTVFKAGFLFSARAGSGIVIAKLQDGSWSPPSAIGLGGFGFGGQMGAEVTDFLIVLNSKAAVSTFMSAGSLTLGGNLSVAVGPLGRNAEGSGSVSSTGQVAAMYSYSKTKGLFGGVSVEGSVIVERQDANRIAYGGQPSARQILSGSFEPPDWTLGLIEQLDKATGLPGGQRWRDKDEEGEGGGMGWNAPGTPERKKNGGGSGGGGYVFGEGVGGRGNTPPIGGRKRSGSLFGGAAAEKTGSPQRPSSASRRTSSFNPFSNGGASSPRRGTISAGNGHTSEAYTAGLTWDSSGPMGLGIGNMPPTSATGTRSRSGSSGLRREGEVPQPFLFMAAKNAEKDKEKDLLGDWDWGKDPFGKPTNGNGAGNNGRGSIGEEQDLLGKWDTDGKSLSASFARLGTNGGGAAARSRSNSKPTPFNDIRENESKYPSSGTDYTPRETQSTFAAMDWATSMDQQRKSPSKLSKTNGSNRERPFPSYTSVGSRNEFSPFDDAPVGRLRSDSGGRKPFEDYGDEIPSTRRRNSGLGSPGIKPDIRLKAGLEQEQINDGYPRAVGLFDFKTGTSGDLTFKAGEIVVITDKVDDSGDWWRGRLGSDKIAGREGIFPSSYVEVLEIPKELRGGVGRSDLRRRVGRNEFD</sequence>
<dbReference type="SMART" id="SM00326">
    <property type="entry name" value="SH3"/>
    <property type="match status" value="1"/>
</dbReference>
<dbReference type="EMBL" id="JBCAWK010000014">
    <property type="protein sequence ID" value="KAK8844003.1"/>
    <property type="molecule type" value="Genomic_DNA"/>
</dbReference>